<keyword evidence="2" id="KW-1185">Reference proteome</keyword>
<organism evidence="1 2">
    <name type="scientific">Actinomadura violacea</name>
    <dbReference type="NCBI Taxonomy" id="2819934"/>
    <lineage>
        <taxon>Bacteria</taxon>
        <taxon>Bacillati</taxon>
        <taxon>Actinomycetota</taxon>
        <taxon>Actinomycetes</taxon>
        <taxon>Streptosporangiales</taxon>
        <taxon>Thermomonosporaceae</taxon>
        <taxon>Actinomadura</taxon>
    </lineage>
</organism>
<evidence type="ECO:0000313" key="2">
    <source>
        <dbReference type="Proteomes" id="UP000680206"/>
    </source>
</evidence>
<protein>
    <submittedName>
        <fullName evidence="1">Uncharacterized protein</fullName>
    </submittedName>
</protein>
<dbReference type="RefSeq" id="WP_208249964.1">
    <property type="nucleotide sequence ID" value="NZ_JAGEPF010000031.1"/>
</dbReference>
<dbReference type="Proteomes" id="UP000680206">
    <property type="component" value="Unassembled WGS sequence"/>
</dbReference>
<accession>A0ABS3S4L0</accession>
<sequence>MPVKPTLVSVLEDPAVAPLFIARATSATGNGFGRVALAWGALHLG</sequence>
<gene>
    <name evidence="1" type="ORF">J4709_40785</name>
</gene>
<dbReference type="EMBL" id="JAGEPF010000031">
    <property type="protein sequence ID" value="MBO2463925.1"/>
    <property type="molecule type" value="Genomic_DNA"/>
</dbReference>
<evidence type="ECO:0000313" key="1">
    <source>
        <dbReference type="EMBL" id="MBO2463925.1"/>
    </source>
</evidence>
<reference evidence="1 2" key="1">
    <citation type="submission" date="2021-03" db="EMBL/GenBank/DDBJ databases">
        <title>Actinomadura violae sp. nov., isolated from lichen in Thailand.</title>
        <authorList>
            <person name="Kanchanasin P."/>
            <person name="Saeng-In P."/>
            <person name="Phongsopitanun W."/>
            <person name="Yuki M."/>
            <person name="Kudo T."/>
            <person name="Ohkuma M."/>
            <person name="Tanasupawat S."/>
        </authorList>
    </citation>
    <scope>NUCLEOTIDE SEQUENCE [LARGE SCALE GENOMIC DNA]</scope>
    <source>
        <strain evidence="1 2">LCR2-06</strain>
    </source>
</reference>
<name>A0ABS3S4L0_9ACTN</name>
<proteinExistence type="predicted"/>
<comment type="caution">
    <text evidence="1">The sequence shown here is derived from an EMBL/GenBank/DDBJ whole genome shotgun (WGS) entry which is preliminary data.</text>
</comment>